<name>A0A0L8FKE5_OCTBM</name>
<evidence type="ECO:0000313" key="2">
    <source>
        <dbReference type="EMBL" id="KOF65110.1"/>
    </source>
</evidence>
<keyword evidence="1" id="KW-1133">Transmembrane helix</keyword>
<accession>A0A0L8FKE5</accession>
<evidence type="ECO:0000256" key="1">
    <source>
        <dbReference type="SAM" id="Phobius"/>
    </source>
</evidence>
<proteinExistence type="predicted"/>
<feature type="transmembrane region" description="Helical" evidence="1">
    <location>
        <begin position="54"/>
        <end position="82"/>
    </location>
</feature>
<keyword evidence="1" id="KW-0812">Transmembrane</keyword>
<protein>
    <submittedName>
        <fullName evidence="2">Uncharacterized protein</fullName>
    </submittedName>
</protein>
<dbReference type="EMBL" id="KQ429791">
    <property type="protein sequence ID" value="KOF65110.1"/>
    <property type="molecule type" value="Genomic_DNA"/>
</dbReference>
<organism evidence="2">
    <name type="scientific">Octopus bimaculoides</name>
    <name type="common">California two-spotted octopus</name>
    <dbReference type="NCBI Taxonomy" id="37653"/>
    <lineage>
        <taxon>Eukaryota</taxon>
        <taxon>Metazoa</taxon>
        <taxon>Spiralia</taxon>
        <taxon>Lophotrochozoa</taxon>
        <taxon>Mollusca</taxon>
        <taxon>Cephalopoda</taxon>
        <taxon>Coleoidea</taxon>
        <taxon>Octopodiformes</taxon>
        <taxon>Octopoda</taxon>
        <taxon>Incirrata</taxon>
        <taxon>Octopodidae</taxon>
        <taxon>Octopus</taxon>
    </lineage>
</organism>
<gene>
    <name evidence="2" type="ORF">OCBIM_22016283mg</name>
</gene>
<keyword evidence="1" id="KW-0472">Membrane</keyword>
<sequence>MLFYFRFCFSFPIRFIQRLIHIKKTFNVNIKNRFLLNVLRVCSKEIPHLRQAKITLAFSVIAIPSLNHIASCLYFLVIFILLSDRS</sequence>
<dbReference type="AlphaFoldDB" id="A0A0L8FKE5"/>
<reference evidence="2" key="1">
    <citation type="submission" date="2015-07" db="EMBL/GenBank/DDBJ databases">
        <title>MeaNS - Measles Nucleotide Surveillance Program.</title>
        <authorList>
            <person name="Tran T."/>
            <person name="Druce J."/>
        </authorList>
    </citation>
    <scope>NUCLEOTIDE SEQUENCE</scope>
    <source>
        <strain evidence="2">UCB-OBI-ISO-001</strain>
        <tissue evidence="2">Gonad</tissue>
    </source>
</reference>